<dbReference type="PANTHER" id="PTHR44329">
    <property type="entry name" value="SERINE/THREONINE-PROTEIN KINASE TNNI3K-RELATED"/>
    <property type="match status" value="1"/>
</dbReference>
<feature type="domain" description="Protein kinase" evidence="1">
    <location>
        <begin position="31"/>
        <end position="296"/>
    </location>
</feature>
<dbReference type="Proteomes" id="UP000663846">
    <property type="component" value="Unassembled WGS sequence"/>
</dbReference>
<sequence>MSRIYTSPLWSGALGTTNDITKLVQVNRIGQDIYEEAGLGGSADIFSGKYLKEDGGMVKVAIKSIRAFNLDKDTNTQINRLEKKLARELEIWRNLSGGTNIIELLGIMTGIGPLPSFVCELCPWNLQDMADTLRGLSYMHGLGSGPIAHGDIKLSNILVKSDETALICDFGRSRQPNDLPNEVILSGSSPFAGTVRYMSPELLVPTSARPSPAADMWAYGCVALEILCRIHPYNETTSDVVVAELIRSGRLPSDRPSGPRGSLINDTLWSVLSSCWQAQEWRPTAQGFLEELNRMVHSGEVPSSPIPMDLFTTVDNEPIPPWPREIKDLNDQIKTNTLVVRSRSLRSTVWKARTVDNQPIVVKVPRLNASLDNHTRHDHLEIVFRKVASGRHGVHHRNIIDFLGITSGFSPHEGLVFEACYQWTLAEYRKKRIVVQEEYTRSTDPYPTSHSLVMCDILEGLNYMHGYPIPIAHGDLTPDNISIDDSGRAKISLMSFGRILAALPPDAAVTATVESVLSFRWMSPELITSNRPQPTTESDMWTFGCVCFWLLTLQGPYDSIGRDDLAGVEIMRGHSPATLSHVYRRDSWTTNGLWNLIAQCWRQSPLQRPSATEFMKLLMRLEGRKIDWLPLTVTDLAGKVRFEASERQDGKQIASYMSVWRRFGHTSPEVLEEVHTKMALYEATYPPKWYSKSARVVIKAAVGFEPKTNAVEALYSTIQHEVALMSQIDHPCIHKMLGIDSSPTHTHLPDMVFEPLSQVTFQLLLSQSKTDYTESVQILRDVASAITYLHEHAGGNITHGDIQPTNIFISPTGSAKLANFTCAFQYTSSQSTSTRQWSEAVSTPVQPSLYISPESRSPFAFPTLAGDVWSFGMVILSTFSAHFRSIDPEHYTLGLARGVVPLDLEEVTRDCDVRVLPLLRELLVLEPASRPVMSSVLSRLFHLA</sequence>
<dbReference type="GO" id="GO:0004674">
    <property type="term" value="F:protein serine/threonine kinase activity"/>
    <property type="evidence" value="ECO:0007669"/>
    <property type="project" value="TreeGrafter"/>
</dbReference>
<dbReference type="EMBL" id="CAJMWS010000379">
    <property type="protein sequence ID" value="CAE6439316.1"/>
    <property type="molecule type" value="Genomic_DNA"/>
</dbReference>
<evidence type="ECO:0000313" key="3">
    <source>
        <dbReference type="Proteomes" id="UP000663846"/>
    </source>
</evidence>
<name>A0A8H3AR78_9AGAM</name>
<protein>
    <recommendedName>
        <fullName evidence="1">Protein kinase domain-containing protein</fullName>
    </recommendedName>
</protein>
<dbReference type="InterPro" id="IPR011009">
    <property type="entry name" value="Kinase-like_dom_sf"/>
</dbReference>
<dbReference type="PROSITE" id="PS00108">
    <property type="entry name" value="PROTEIN_KINASE_ST"/>
    <property type="match status" value="1"/>
</dbReference>
<gene>
    <name evidence="2" type="ORF">RDB_LOCUS126614</name>
</gene>
<dbReference type="InterPro" id="IPR051681">
    <property type="entry name" value="Ser/Thr_Kinases-Pseudokinases"/>
</dbReference>
<dbReference type="InterPro" id="IPR008271">
    <property type="entry name" value="Ser/Thr_kinase_AS"/>
</dbReference>
<dbReference type="PROSITE" id="PS50011">
    <property type="entry name" value="PROTEIN_KINASE_DOM"/>
    <property type="match status" value="3"/>
</dbReference>
<evidence type="ECO:0000259" key="1">
    <source>
        <dbReference type="PROSITE" id="PS50011"/>
    </source>
</evidence>
<dbReference type="Gene3D" id="1.10.510.10">
    <property type="entry name" value="Transferase(Phosphotransferase) domain 1"/>
    <property type="match status" value="3"/>
</dbReference>
<dbReference type="SUPFAM" id="SSF56112">
    <property type="entry name" value="Protein kinase-like (PK-like)"/>
    <property type="match status" value="3"/>
</dbReference>
<feature type="domain" description="Protein kinase" evidence="1">
    <location>
        <begin position="335"/>
        <end position="629"/>
    </location>
</feature>
<dbReference type="CDD" id="cd00180">
    <property type="entry name" value="PKc"/>
    <property type="match status" value="1"/>
</dbReference>
<proteinExistence type="predicted"/>
<dbReference type="Pfam" id="PF00069">
    <property type="entry name" value="Pkinase"/>
    <property type="match status" value="3"/>
</dbReference>
<dbReference type="InterPro" id="IPR000719">
    <property type="entry name" value="Prot_kinase_dom"/>
</dbReference>
<feature type="domain" description="Protein kinase" evidence="1">
    <location>
        <begin position="657"/>
        <end position="944"/>
    </location>
</feature>
<comment type="caution">
    <text evidence="2">The sequence shown here is derived from an EMBL/GenBank/DDBJ whole genome shotgun (WGS) entry which is preliminary data.</text>
</comment>
<dbReference type="GO" id="GO:0005524">
    <property type="term" value="F:ATP binding"/>
    <property type="evidence" value="ECO:0007669"/>
    <property type="project" value="InterPro"/>
</dbReference>
<reference evidence="2" key="1">
    <citation type="submission" date="2021-01" db="EMBL/GenBank/DDBJ databases">
        <authorList>
            <person name="Kaushik A."/>
        </authorList>
    </citation>
    <scope>NUCLEOTIDE SEQUENCE</scope>
    <source>
        <strain evidence="2">AG1-1C</strain>
    </source>
</reference>
<accession>A0A8H3AR78</accession>
<dbReference type="AlphaFoldDB" id="A0A8H3AR78"/>
<dbReference type="SMART" id="SM00220">
    <property type="entry name" value="S_TKc"/>
    <property type="match status" value="2"/>
</dbReference>
<organism evidence="2 3">
    <name type="scientific">Rhizoctonia solani</name>
    <dbReference type="NCBI Taxonomy" id="456999"/>
    <lineage>
        <taxon>Eukaryota</taxon>
        <taxon>Fungi</taxon>
        <taxon>Dikarya</taxon>
        <taxon>Basidiomycota</taxon>
        <taxon>Agaricomycotina</taxon>
        <taxon>Agaricomycetes</taxon>
        <taxon>Cantharellales</taxon>
        <taxon>Ceratobasidiaceae</taxon>
        <taxon>Rhizoctonia</taxon>
    </lineage>
</organism>
<evidence type="ECO:0000313" key="2">
    <source>
        <dbReference type="EMBL" id="CAE6439316.1"/>
    </source>
</evidence>